<protein>
    <submittedName>
        <fullName evidence="2">Uncharacterized protein</fullName>
    </submittedName>
</protein>
<reference evidence="2" key="1">
    <citation type="submission" date="2020-05" db="EMBL/GenBank/DDBJ databases">
        <authorList>
            <person name="Chiriac C."/>
            <person name="Salcher M."/>
            <person name="Ghai R."/>
            <person name="Kavagutti S V."/>
        </authorList>
    </citation>
    <scope>NUCLEOTIDE SEQUENCE</scope>
</reference>
<name>A0A6J5QL01_9CAUD</name>
<gene>
    <name evidence="2" type="ORF">UFOVP1066_46</name>
    <name evidence="3" type="ORF">UFOVP1315_69</name>
    <name evidence="4" type="ORF">UFOVP1421_30</name>
    <name evidence="5" type="ORF">UFOVP1525_40</name>
    <name evidence="1" type="ORF">UFOVP909_3</name>
</gene>
<evidence type="ECO:0000313" key="3">
    <source>
        <dbReference type="EMBL" id="CAB4198341.1"/>
    </source>
</evidence>
<proteinExistence type="predicted"/>
<accession>A0A6J5QL01</accession>
<evidence type="ECO:0000313" key="1">
    <source>
        <dbReference type="EMBL" id="CAB4170256.1"/>
    </source>
</evidence>
<evidence type="ECO:0000313" key="5">
    <source>
        <dbReference type="EMBL" id="CAB5238397.1"/>
    </source>
</evidence>
<sequence length="178" mass="20123">MSRIVDNLIAYRILTMLVTNFEDTEAFKLGIIDAKGKNIRKANTLQTSNERDAYTYLNRLVFNMKKIINRLPGGESKMKSLVTALWLVKEHYESGNRSTAMLQEKFDNIMKMLDNRVSLVEEEIIVKKFLEEDGIANVTGAAVSTNEPKIGPKEIKKYKAGQASTIAGMIRRPKPVEV</sequence>
<dbReference type="EMBL" id="LR798454">
    <property type="protein sequence ID" value="CAB5238397.1"/>
    <property type="molecule type" value="Genomic_DNA"/>
</dbReference>
<dbReference type="EMBL" id="LR796861">
    <property type="protein sequence ID" value="CAB4170256.1"/>
    <property type="molecule type" value="Genomic_DNA"/>
</dbReference>
<evidence type="ECO:0000313" key="4">
    <source>
        <dbReference type="EMBL" id="CAB4211375.1"/>
    </source>
</evidence>
<dbReference type="EMBL" id="LR797019">
    <property type="protein sequence ID" value="CAB4181618.1"/>
    <property type="molecule type" value="Genomic_DNA"/>
</dbReference>
<evidence type="ECO:0000313" key="2">
    <source>
        <dbReference type="EMBL" id="CAB4181618.1"/>
    </source>
</evidence>
<dbReference type="EMBL" id="LR797375">
    <property type="protein sequence ID" value="CAB4211375.1"/>
    <property type="molecule type" value="Genomic_DNA"/>
</dbReference>
<organism evidence="2">
    <name type="scientific">uncultured Caudovirales phage</name>
    <dbReference type="NCBI Taxonomy" id="2100421"/>
    <lineage>
        <taxon>Viruses</taxon>
        <taxon>Duplodnaviria</taxon>
        <taxon>Heunggongvirae</taxon>
        <taxon>Uroviricota</taxon>
        <taxon>Caudoviricetes</taxon>
        <taxon>Peduoviridae</taxon>
        <taxon>Maltschvirus</taxon>
        <taxon>Maltschvirus maltsch</taxon>
    </lineage>
</organism>
<dbReference type="EMBL" id="LR797272">
    <property type="protein sequence ID" value="CAB4198341.1"/>
    <property type="molecule type" value="Genomic_DNA"/>
</dbReference>